<accession>A0A561ENN3</accession>
<evidence type="ECO:0000313" key="3">
    <source>
        <dbReference type="EMBL" id="TWE17202.1"/>
    </source>
</evidence>
<keyword evidence="2" id="KW-1133">Transmembrane helix</keyword>
<keyword evidence="2" id="KW-0812">Transmembrane</keyword>
<dbReference type="RefSeq" id="WP_145789833.1">
    <property type="nucleotide sequence ID" value="NZ_BAAABR010000030.1"/>
</dbReference>
<protein>
    <submittedName>
        <fullName evidence="3">Uncharacterized protein</fullName>
    </submittedName>
</protein>
<keyword evidence="2" id="KW-0472">Membrane</keyword>
<sequence>MAGEQSREAVGVGSQAAEGGIAGSGAGTDTGSGTSAGATSAAEPGATAGPSKPQLVLASLVMACYIAFLIVLVSKRGDENWDRLVYLFSGFEAIVFAAAGMVFGTSVQRSQLNAARQEAAVAKEDAARNAQDAQHLNALSAIIEAKAAGPAPNGYPAPNGNQAPNAYPAANGYPAADASQPPAGTFGGRPNPDPTSPDPTSPDPYGRDPHTRDPHTRDPHTRDPRGLALNSPAASADLAELARIVQAIRSTRG</sequence>
<feature type="compositionally biased region" description="Gly residues" evidence="1">
    <location>
        <begin position="20"/>
        <end position="30"/>
    </location>
</feature>
<evidence type="ECO:0000256" key="1">
    <source>
        <dbReference type="SAM" id="MobiDB-lite"/>
    </source>
</evidence>
<comment type="caution">
    <text evidence="3">The sequence shown here is derived from an EMBL/GenBank/DDBJ whole genome shotgun (WGS) entry which is preliminary data.</text>
</comment>
<feature type="region of interest" description="Disordered" evidence="1">
    <location>
        <begin position="153"/>
        <end position="234"/>
    </location>
</feature>
<reference evidence="3 4" key="1">
    <citation type="submission" date="2019-06" db="EMBL/GenBank/DDBJ databases">
        <title>Sequencing the genomes of 1000 actinobacteria strains.</title>
        <authorList>
            <person name="Klenk H.-P."/>
        </authorList>
    </citation>
    <scope>NUCLEOTIDE SEQUENCE [LARGE SCALE GENOMIC DNA]</scope>
    <source>
        <strain evidence="3 4">DSM 41649</strain>
    </source>
</reference>
<organism evidence="3 4">
    <name type="scientific">Kitasatospora atroaurantiaca</name>
    <dbReference type="NCBI Taxonomy" id="285545"/>
    <lineage>
        <taxon>Bacteria</taxon>
        <taxon>Bacillati</taxon>
        <taxon>Actinomycetota</taxon>
        <taxon>Actinomycetes</taxon>
        <taxon>Kitasatosporales</taxon>
        <taxon>Streptomycetaceae</taxon>
        <taxon>Kitasatospora</taxon>
    </lineage>
</organism>
<feature type="compositionally biased region" description="Pro residues" evidence="1">
    <location>
        <begin position="191"/>
        <end position="202"/>
    </location>
</feature>
<dbReference type="OrthoDB" id="3537703at2"/>
<feature type="transmembrane region" description="Helical" evidence="2">
    <location>
        <begin position="55"/>
        <end position="73"/>
    </location>
</feature>
<feature type="compositionally biased region" description="Low complexity" evidence="1">
    <location>
        <begin position="153"/>
        <end position="176"/>
    </location>
</feature>
<dbReference type="EMBL" id="VIVR01000001">
    <property type="protein sequence ID" value="TWE17202.1"/>
    <property type="molecule type" value="Genomic_DNA"/>
</dbReference>
<feature type="transmembrane region" description="Helical" evidence="2">
    <location>
        <begin position="85"/>
        <end position="104"/>
    </location>
</feature>
<feature type="compositionally biased region" description="Basic and acidic residues" evidence="1">
    <location>
        <begin position="205"/>
        <end position="225"/>
    </location>
</feature>
<gene>
    <name evidence="3" type="ORF">FB465_2210</name>
</gene>
<feature type="compositionally biased region" description="Low complexity" evidence="1">
    <location>
        <begin position="31"/>
        <end position="48"/>
    </location>
</feature>
<dbReference type="Proteomes" id="UP000318416">
    <property type="component" value="Unassembled WGS sequence"/>
</dbReference>
<evidence type="ECO:0000313" key="4">
    <source>
        <dbReference type="Proteomes" id="UP000318416"/>
    </source>
</evidence>
<keyword evidence="4" id="KW-1185">Reference proteome</keyword>
<name>A0A561ENN3_9ACTN</name>
<dbReference type="AlphaFoldDB" id="A0A561ENN3"/>
<feature type="region of interest" description="Disordered" evidence="1">
    <location>
        <begin position="1"/>
        <end position="48"/>
    </location>
</feature>
<evidence type="ECO:0000256" key="2">
    <source>
        <dbReference type="SAM" id="Phobius"/>
    </source>
</evidence>
<proteinExistence type="predicted"/>